<feature type="compositionally biased region" description="Acidic residues" evidence="1">
    <location>
        <begin position="1"/>
        <end position="10"/>
    </location>
</feature>
<dbReference type="Proteomes" id="UP000026961">
    <property type="component" value="Chromosome 6"/>
</dbReference>
<organism evidence="2">
    <name type="scientific">Oryza glumipatula</name>
    <dbReference type="NCBI Taxonomy" id="40148"/>
    <lineage>
        <taxon>Eukaryota</taxon>
        <taxon>Viridiplantae</taxon>
        <taxon>Streptophyta</taxon>
        <taxon>Embryophyta</taxon>
        <taxon>Tracheophyta</taxon>
        <taxon>Spermatophyta</taxon>
        <taxon>Magnoliopsida</taxon>
        <taxon>Liliopsida</taxon>
        <taxon>Poales</taxon>
        <taxon>Poaceae</taxon>
        <taxon>BOP clade</taxon>
        <taxon>Oryzoideae</taxon>
        <taxon>Oryzeae</taxon>
        <taxon>Oryzinae</taxon>
        <taxon>Oryza</taxon>
    </lineage>
</organism>
<name>A0A0E0AC84_9ORYZ</name>
<sequence>MATVVDDADGEPISAGGPRDLRPSLFKGQATANEEIVGGTVKANSQKIYFGDRILVQNIKN</sequence>
<protein>
    <submittedName>
        <fullName evidence="2">Uncharacterized protein</fullName>
    </submittedName>
</protein>
<feature type="region of interest" description="Disordered" evidence="1">
    <location>
        <begin position="1"/>
        <end position="25"/>
    </location>
</feature>
<dbReference type="HOGENOM" id="CLU_2926407_0_0_1"/>
<evidence type="ECO:0000313" key="3">
    <source>
        <dbReference type="Proteomes" id="UP000026961"/>
    </source>
</evidence>
<dbReference type="Gramene" id="OGLUM06G23190.1">
    <property type="protein sequence ID" value="OGLUM06G23190.1"/>
    <property type="gene ID" value="OGLUM06G23190"/>
</dbReference>
<accession>A0A0E0AC84</accession>
<dbReference type="AlphaFoldDB" id="A0A0E0AC84"/>
<reference evidence="2" key="1">
    <citation type="submission" date="2015-04" db="UniProtKB">
        <authorList>
            <consortium name="EnsemblPlants"/>
        </authorList>
    </citation>
    <scope>IDENTIFICATION</scope>
</reference>
<evidence type="ECO:0000313" key="2">
    <source>
        <dbReference type="EnsemblPlants" id="OGLUM06G23190.1"/>
    </source>
</evidence>
<reference evidence="2" key="2">
    <citation type="submission" date="2018-05" db="EMBL/GenBank/DDBJ databases">
        <title>OgluRS3 (Oryza glumaepatula Reference Sequence Version 3).</title>
        <authorList>
            <person name="Zhang J."/>
            <person name="Kudrna D."/>
            <person name="Lee S."/>
            <person name="Talag J."/>
            <person name="Welchert J."/>
            <person name="Wing R.A."/>
        </authorList>
    </citation>
    <scope>NUCLEOTIDE SEQUENCE [LARGE SCALE GENOMIC DNA]</scope>
</reference>
<proteinExistence type="predicted"/>
<dbReference type="EnsemblPlants" id="OGLUM06G23190.1">
    <property type="protein sequence ID" value="OGLUM06G23190.1"/>
    <property type="gene ID" value="OGLUM06G23190"/>
</dbReference>
<evidence type="ECO:0000256" key="1">
    <source>
        <dbReference type="SAM" id="MobiDB-lite"/>
    </source>
</evidence>
<keyword evidence="3" id="KW-1185">Reference proteome</keyword>